<keyword evidence="3" id="KW-1185">Reference proteome</keyword>
<reference evidence="2" key="1">
    <citation type="submission" date="2015-04" db="EMBL/GenBank/DDBJ databases">
        <authorList>
            <consortium name="Pathogen Informatics"/>
        </authorList>
    </citation>
    <scope>NUCLEOTIDE SEQUENCE [LARGE SCALE GENOMIC DNA]</scope>
    <source>
        <strain evidence="2">8A</strain>
    </source>
</reference>
<feature type="region of interest" description="Disordered" evidence="1">
    <location>
        <begin position="344"/>
        <end position="382"/>
    </location>
</feature>
<dbReference type="AlphaFoldDB" id="A0A1J1GV20"/>
<proteinExistence type="predicted"/>
<dbReference type="Proteomes" id="UP000220797">
    <property type="component" value="Unassembled WGS sequence"/>
</dbReference>
<gene>
    <name evidence="2" type="ORF">PGAL8A_00329900</name>
</gene>
<dbReference type="GeneID" id="39731829"/>
<dbReference type="VEuPathDB" id="PlasmoDB:PGAL8A_00329900"/>
<dbReference type="RefSeq" id="XP_028528891.1">
    <property type="nucleotide sequence ID" value="XM_028672328.1"/>
</dbReference>
<comment type="caution">
    <text evidence="2">The sequence shown here is derived from an EMBL/GenBank/DDBJ whole genome shotgun (WGS) entry which is preliminary data.</text>
</comment>
<evidence type="ECO:0000313" key="2">
    <source>
        <dbReference type="EMBL" id="CRG96086.1"/>
    </source>
</evidence>
<organism evidence="2 3">
    <name type="scientific">Plasmodium gallinaceum</name>
    <dbReference type="NCBI Taxonomy" id="5849"/>
    <lineage>
        <taxon>Eukaryota</taxon>
        <taxon>Sar</taxon>
        <taxon>Alveolata</taxon>
        <taxon>Apicomplexa</taxon>
        <taxon>Aconoidasida</taxon>
        <taxon>Haemosporida</taxon>
        <taxon>Plasmodiidae</taxon>
        <taxon>Plasmodium</taxon>
        <taxon>Plasmodium (Haemamoeba)</taxon>
    </lineage>
</organism>
<sequence length="1167" mass="135227">MTIDLQDLISDFAEKDPDFHMTDNLQDLIQDTSEKNPDFQMTDNLQDLISDFVEKNPDFHMNDNLQDLISDTSEKNPDLQMTHDLHDLISDSAEKNPDFRLMTHDLQDLIPDTSEKNPDFHMTDNLQDLISDTSEKDPDFQDIISDSETKNPDFNIMIHDLQDLISDYEEKNSDLQMTHDLHDLISDSAEKNPDFHVMTIDLQDLISDSVEEIPDFHMDDNLQDLISDTSEKNPDLQMTHDLHDLISDSAEKNPDFHVMTIDLQDLISDSVEENPDFHMNDNLQDLISDTSEKNPDLQMTHDLHDLISDSAEKNSDLQMTHDLQDLISDSAEKNPDLQMTHDSQDLVSDSAGNNPDLQMTHDSQDLVSDSAGNNPDLQMTHDSQDLISDSEGNNPDFHATHGVQDLIHDSQNLIHDSQNLTHDSQNLTHNLQNMIFNIQEVPSDLQNINSYIPDLTHSNYIIYNSDNLSFNLQNLYTNFQNTNYYLINTLPCSQNLGFYLQNDSTFLQNIACNFENDTSNLQNYTYYIGGIIPDTGCLVSSIEDTTFNPNDLQFQNDFNVLQNINSHSKNTIDISQKLIQNIQNITSILQNMHGSFVEISSELNTWNCGLDEPLSTLQDTSDDSSVESYVFFLDIFSLNYGLNTIYMHILFFIFSDSPHSHSSYKFNEEKGSLYKKKFRKNSGIQLTKDEKDGAKYIKNFVSLLEERIFKIGFKNFAKYILPILGSIFEVLFKIYYESLNIFNSCTSSLEKNIEKEIKNVDHEELMIIMVYYNYVIKNENYNPRDVAEFSRSLKNKVKWSFTKRSKILKTINSCVKNLKILKKRIEFEKNTIKKVQGILYDTICNQIIFAKFLYQTERTSIFYKSIESIGNLIDIIETSLKEGQLPSDYSPLYIARNNIHNTSATLAISKYVKTVLNDLKDLKLSNNDHEINLKIVFHFINEKNMINKTQVKEMINDKSKSEITEVIHNILQEEEKYVSESGDRASHYFNINTDELFLNNTVINDLLEDKKSKGKLYKLYKDIMRLIKYKSLDRQLHLIMKLYMSLKKMYLPKNKKNKDKTVFITDDEQKKMLLELEYQKKLFSEIKLNLKCRSIFSGLKQSISDFSKLLNFLNDAVNTNLLIFKILDRVINYGLFSNEKIDNPHEFANEGLLFMLFYTKETMIKLT</sequence>
<accession>A0A1J1GV20</accession>
<feature type="compositionally biased region" description="Polar residues" evidence="1">
    <location>
        <begin position="345"/>
        <end position="382"/>
    </location>
</feature>
<dbReference type="EMBL" id="CVMV01000059">
    <property type="protein sequence ID" value="CRG96086.1"/>
    <property type="molecule type" value="Genomic_DNA"/>
</dbReference>
<protein>
    <submittedName>
        <fullName evidence="2">Surface-associated interspersed protein (SURFIN)</fullName>
    </submittedName>
</protein>
<evidence type="ECO:0000256" key="1">
    <source>
        <dbReference type="SAM" id="MobiDB-lite"/>
    </source>
</evidence>
<evidence type="ECO:0000313" key="3">
    <source>
        <dbReference type="Proteomes" id="UP000220797"/>
    </source>
</evidence>
<name>A0A1J1GV20_PLAGA</name>
<dbReference type="OrthoDB" id="10687359at2759"/>